<name>A0ABD6BFH2_9EURY</name>
<feature type="compositionally biased region" description="Acidic residues" evidence="1">
    <location>
        <begin position="64"/>
        <end position="147"/>
    </location>
</feature>
<feature type="compositionally biased region" description="Basic and acidic residues" evidence="1">
    <location>
        <begin position="17"/>
        <end position="35"/>
    </location>
</feature>
<gene>
    <name evidence="2" type="ORF">ACFR99_09070</name>
</gene>
<evidence type="ECO:0000313" key="3">
    <source>
        <dbReference type="Proteomes" id="UP001597076"/>
    </source>
</evidence>
<feature type="compositionally biased region" description="Acidic residues" evidence="1">
    <location>
        <begin position="155"/>
        <end position="173"/>
    </location>
</feature>
<dbReference type="RefSeq" id="WP_390286520.1">
    <property type="nucleotide sequence ID" value="NZ_JBHUDI010000005.1"/>
</dbReference>
<keyword evidence="3" id="KW-1185">Reference proteome</keyword>
<feature type="compositionally biased region" description="Basic and acidic residues" evidence="1">
    <location>
        <begin position="44"/>
        <end position="54"/>
    </location>
</feature>
<comment type="caution">
    <text evidence="2">The sequence shown here is derived from an EMBL/GenBank/DDBJ whole genome shotgun (WGS) entry which is preliminary data.</text>
</comment>
<protein>
    <submittedName>
        <fullName evidence="2">DUF4332 domain-containing protein</fullName>
    </submittedName>
</protein>
<dbReference type="Pfam" id="PF14520">
    <property type="entry name" value="HHH_5"/>
    <property type="match status" value="1"/>
</dbReference>
<dbReference type="EMBL" id="JBHUDI010000005">
    <property type="protein sequence ID" value="MFD1563697.1"/>
    <property type="molecule type" value="Genomic_DNA"/>
</dbReference>
<evidence type="ECO:0000256" key="1">
    <source>
        <dbReference type="SAM" id="MobiDB-lite"/>
    </source>
</evidence>
<dbReference type="InterPro" id="IPR010995">
    <property type="entry name" value="DNA_repair_Rad51/TF_NusA_a-hlx"/>
</dbReference>
<proteinExistence type="predicted"/>
<accession>A0ABD6BFH2</accession>
<evidence type="ECO:0000313" key="2">
    <source>
        <dbReference type="EMBL" id="MFD1563697.1"/>
    </source>
</evidence>
<feature type="region of interest" description="Disordered" evidence="1">
    <location>
        <begin position="8"/>
        <end position="180"/>
    </location>
</feature>
<dbReference type="AlphaFoldDB" id="A0ABD6BFH2"/>
<organism evidence="2 3">
    <name type="scientific">Haloarchaeobius amylolyticus</name>
    <dbReference type="NCBI Taxonomy" id="1198296"/>
    <lineage>
        <taxon>Archaea</taxon>
        <taxon>Methanobacteriati</taxon>
        <taxon>Methanobacteriota</taxon>
        <taxon>Stenosarchaea group</taxon>
        <taxon>Halobacteria</taxon>
        <taxon>Halobacteriales</taxon>
        <taxon>Halorubellaceae</taxon>
        <taxon>Haloarchaeobius</taxon>
    </lineage>
</organism>
<reference evidence="2 3" key="1">
    <citation type="journal article" date="2019" name="Int. J. Syst. Evol. Microbiol.">
        <title>The Global Catalogue of Microorganisms (GCM) 10K type strain sequencing project: providing services to taxonomists for standard genome sequencing and annotation.</title>
        <authorList>
            <consortium name="The Broad Institute Genomics Platform"/>
            <consortium name="The Broad Institute Genome Sequencing Center for Infectious Disease"/>
            <person name="Wu L."/>
            <person name="Ma J."/>
        </authorList>
    </citation>
    <scope>NUCLEOTIDE SEQUENCE [LARGE SCALE GENOMIC DNA]</scope>
    <source>
        <strain evidence="2 3">CGMCC 1.12230</strain>
    </source>
</reference>
<sequence>MALLQKLKSLLGFDGADSERSRSREVGVTVEREGTADDGTETAAARDRTEDVRAEPPQSAATDTADEVPAEATDADVAAESESDVTDSETATEPETTDETDAERDIEAEAEPDIEAEPAVEVESEAESEPDTEAEPDIEEEPGAEPEPEPKPEPDGEPELEPEPDIEEAEPESVTEIKGIGPAYADRLAGAGVETVAELAASDAAELADQTDISEKRIQGWIDRAEVR</sequence>
<dbReference type="Gene3D" id="1.10.150.20">
    <property type="entry name" value="5' to 3' exonuclease, C-terminal subdomain"/>
    <property type="match status" value="1"/>
</dbReference>
<dbReference type="SUPFAM" id="SSF47794">
    <property type="entry name" value="Rad51 N-terminal domain-like"/>
    <property type="match status" value="1"/>
</dbReference>
<dbReference type="Proteomes" id="UP001597076">
    <property type="component" value="Unassembled WGS sequence"/>
</dbReference>